<sequence length="273" mass="29838">MPTYAQLAAEAVWGREIVTPAVRWLGDALCAHFKRPRTAAGTKGDNLHLSGSHRSQEWLLKSRFATNRRYTVEDDLNDEQLRWIAGFDFTPASKAEMLTICQRLDKAVRAGLVEEIAAWYGNLDGDQRVDGYDNVRNVAATSDSSHLWHLHITFKRRYAGDMAVMRKVFAILTGAPIPGQPAPSPSPAPTVRRAAWAAAAEETAMKDWYFTKGAKTATVYVGNGMVARALPNPASWEAMKAKVAAAKGVAVKDIPLEEYPDDATARGVAGTVL</sequence>
<gene>
    <name evidence="1" type="ORF">AAFH96_05930</name>
</gene>
<dbReference type="Proteomes" id="UP001582793">
    <property type="component" value="Unassembled WGS sequence"/>
</dbReference>
<keyword evidence="2" id="KW-1185">Reference proteome</keyword>
<comment type="caution">
    <text evidence="1">The sequence shown here is derived from an EMBL/GenBank/DDBJ whole genome shotgun (WGS) entry which is preliminary data.</text>
</comment>
<name>A0ABV5CLK2_9ACTN</name>
<dbReference type="EMBL" id="JBCGDC010000011">
    <property type="protein sequence ID" value="MFB6392644.1"/>
    <property type="molecule type" value="Genomic_DNA"/>
</dbReference>
<organism evidence="1 2">
    <name type="scientific">Polymorphospora lycopeni</name>
    <dbReference type="NCBI Taxonomy" id="3140240"/>
    <lineage>
        <taxon>Bacteria</taxon>
        <taxon>Bacillati</taxon>
        <taxon>Actinomycetota</taxon>
        <taxon>Actinomycetes</taxon>
        <taxon>Micromonosporales</taxon>
        <taxon>Micromonosporaceae</taxon>
        <taxon>Polymorphospora</taxon>
    </lineage>
</organism>
<dbReference type="RefSeq" id="WP_375733359.1">
    <property type="nucleotide sequence ID" value="NZ_JBCGDC010000011.1"/>
</dbReference>
<evidence type="ECO:0000313" key="2">
    <source>
        <dbReference type="Proteomes" id="UP001582793"/>
    </source>
</evidence>
<accession>A0ABV5CLK2</accession>
<reference evidence="1 2" key="1">
    <citation type="submission" date="2024-04" db="EMBL/GenBank/DDBJ databases">
        <title>Polymorphospora sp. isolated from Baiyangdian Lake in Xiong'an New Area.</title>
        <authorList>
            <person name="Zhang X."/>
            <person name="Liu J."/>
        </authorList>
    </citation>
    <scope>NUCLEOTIDE SEQUENCE [LARGE SCALE GENOMIC DNA]</scope>
    <source>
        <strain evidence="1 2">2-325</strain>
    </source>
</reference>
<evidence type="ECO:0000313" key="1">
    <source>
        <dbReference type="EMBL" id="MFB6392644.1"/>
    </source>
</evidence>
<proteinExistence type="predicted"/>
<protein>
    <submittedName>
        <fullName evidence="1">Uncharacterized protein</fullName>
    </submittedName>
</protein>